<dbReference type="InterPro" id="IPR032710">
    <property type="entry name" value="NTF2-like_dom_sf"/>
</dbReference>
<dbReference type="InterPro" id="IPR037401">
    <property type="entry name" value="SnoaL-like"/>
</dbReference>
<gene>
    <name evidence="2" type="ORF">ORI27_04205</name>
</gene>
<sequence>MQSYQGRRKAAQDRDHQTTEAERFVERFSAAWTTPAPATFSDLFAPTIRLIAPLLPVTNGIEQAEEGFASLFSLLPDMRGQVIDWVATSDGVIIDHVFRGTLGRQQVQWRGMDRFVLADGCGVERVHYADSRPVVNAAVRQPWLWPRLLRTGARPGAEMAPSRHLAAKNTENRDIDSVPSVGSTYLIAEFAADGAVRADEKPRGLPASRLSAKHPHLEATVLRSGIREESILLEVILSDCQDASGFRWPAVHSLKRQGANIVRSELYFDTLAQQVGMFKHRVARK</sequence>
<dbReference type="Pfam" id="PF12680">
    <property type="entry name" value="SnoaL_2"/>
    <property type="match status" value="1"/>
</dbReference>
<feature type="domain" description="SnoaL-like" evidence="1">
    <location>
        <begin position="25"/>
        <end position="120"/>
    </location>
</feature>
<evidence type="ECO:0000313" key="2">
    <source>
        <dbReference type="EMBL" id="MCX2935888.1"/>
    </source>
</evidence>
<name>A0ABT3S8R3_9MYCO</name>
<comment type="caution">
    <text evidence="2">The sequence shown here is derived from an EMBL/GenBank/DDBJ whole genome shotgun (WGS) entry which is preliminary data.</text>
</comment>
<dbReference type="Gene3D" id="3.10.450.50">
    <property type="match status" value="1"/>
</dbReference>
<accession>A0ABT3S8R3</accession>
<dbReference type="Proteomes" id="UP001300745">
    <property type="component" value="Unassembled WGS sequence"/>
</dbReference>
<evidence type="ECO:0000259" key="1">
    <source>
        <dbReference type="Pfam" id="PF12680"/>
    </source>
</evidence>
<dbReference type="SUPFAM" id="SSF54427">
    <property type="entry name" value="NTF2-like"/>
    <property type="match status" value="1"/>
</dbReference>
<proteinExistence type="predicted"/>
<organism evidence="2 3">
    <name type="scientific">Mycobacterium pinniadriaticum</name>
    <dbReference type="NCBI Taxonomy" id="2994102"/>
    <lineage>
        <taxon>Bacteria</taxon>
        <taxon>Bacillati</taxon>
        <taxon>Actinomycetota</taxon>
        <taxon>Actinomycetes</taxon>
        <taxon>Mycobacteriales</taxon>
        <taxon>Mycobacteriaceae</taxon>
        <taxon>Mycobacterium</taxon>
    </lineage>
</organism>
<protein>
    <submittedName>
        <fullName evidence="2">Nuclear transport factor 2 family protein</fullName>
    </submittedName>
</protein>
<evidence type="ECO:0000313" key="3">
    <source>
        <dbReference type="Proteomes" id="UP001300745"/>
    </source>
</evidence>
<dbReference type="EMBL" id="JAPJDO010000003">
    <property type="protein sequence ID" value="MCX2935888.1"/>
    <property type="molecule type" value="Genomic_DNA"/>
</dbReference>
<dbReference type="RefSeq" id="WP_265995276.1">
    <property type="nucleotide sequence ID" value="NZ_JAPJDN010000003.1"/>
</dbReference>
<keyword evidence="3" id="KW-1185">Reference proteome</keyword>
<reference evidence="2 3" key="1">
    <citation type="submission" date="2022-11" db="EMBL/GenBank/DDBJ databases">
        <title>Mycobacterium sp. nov.</title>
        <authorList>
            <person name="Papic B."/>
            <person name="Spicic S."/>
            <person name="Duvnjak S."/>
        </authorList>
    </citation>
    <scope>NUCLEOTIDE SEQUENCE [LARGE SCALE GENOMIC DNA]</scope>
    <source>
        <strain evidence="2 3">CVI_P4</strain>
    </source>
</reference>